<name>A0A0D2YE00_FUSOF</name>
<dbReference type="STRING" id="426428.A0A0D2YE00"/>
<reference evidence="2" key="2">
    <citation type="submission" date="2025-08" db="UniProtKB">
        <authorList>
            <consortium name="EnsemblFungi"/>
        </authorList>
    </citation>
    <scope>IDENTIFICATION</scope>
    <source>
        <strain evidence="2">4287 / CBS 123668 / FGSC 9935 / NRRL 34936</strain>
    </source>
</reference>
<accession>A0A0D2YE00</accession>
<evidence type="ECO:0000313" key="2">
    <source>
        <dbReference type="EnsemblFungi" id="FOXG_14536P0"/>
    </source>
</evidence>
<sequence>MAATEFTFLTVDGHGRPLEPGSRVSIRSRCMKGVNVRQGSRRSRRKARKASETVAATKSLGKSTELLEITSSYQLTSCGPLVESLQVRTDELGFDSSRLPSTVLRLG</sequence>
<protein>
    <submittedName>
        <fullName evidence="2">Uncharacterized protein</fullName>
    </submittedName>
</protein>
<proteinExistence type="predicted"/>
<evidence type="ECO:0000313" key="3">
    <source>
        <dbReference type="Proteomes" id="UP000002489"/>
    </source>
</evidence>
<feature type="region of interest" description="Disordered" evidence="1">
    <location>
        <begin position="33"/>
        <end position="56"/>
    </location>
</feature>
<evidence type="ECO:0000256" key="1">
    <source>
        <dbReference type="SAM" id="MobiDB-lite"/>
    </source>
</evidence>
<dbReference type="EnsemblFungi" id="FOXG_14536T0">
    <property type="protein sequence ID" value="FOXG_14536P0"/>
    <property type="gene ID" value="FOXG_14536"/>
</dbReference>
<feature type="compositionally biased region" description="Basic residues" evidence="1">
    <location>
        <begin position="39"/>
        <end position="48"/>
    </location>
</feature>
<organism evidence="2 3">
    <name type="scientific">Fusarium oxysporum (strain Fo5176)</name>
    <name type="common">Fusarium vascular wilt</name>
    <dbReference type="NCBI Taxonomy" id="660025"/>
    <lineage>
        <taxon>Eukaryota</taxon>
        <taxon>Fungi</taxon>
        <taxon>Dikarya</taxon>
        <taxon>Ascomycota</taxon>
        <taxon>Pezizomycotina</taxon>
        <taxon>Sordariomycetes</taxon>
        <taxon>Hypocreomycetidae</taxon>
        <taxon>Hypocreales</taxon>
        <taxon>Nectriaceae</taxon>
        <taxon>Fusarium</taxon>
        <taxon>Fusarium oxysporum species complex</taxon>
    </lineage>
</organism>
<reference evidence="3" key="1">
    <citation type="journal article" date="2012" name="Mol. Plant Microbe Interact.">
        <title>A highly conserved effector in Fusarium oxysporum is required for full virulence on Arabidopsis.</title>
        <authorList>
            <person name="Thatcher L.F."/>
            <person name="Gardiner D.M."/>
            <person name="Kazan K."/>
            <person name="Manners J."/>
        </authorList>
    </citation>
    <scope>NUCLEOTIDE SEQUENCE [LARGE SCALE GENOMIC DNA]</scope>
    <source>
        <strain evidence="3">Fo5176</strain>
    </source>
</reference>
<dbReference type="Proteomes" id="UP000002489">
    <property type="component" value="Unassembled WGS sequence"/>
</dbReference>
<dbReference type="AlphaFoldDB" id="A0A0D2YE00"/>